<evidence type="ECO:0000313" key="2">
    <source>
        <dbReference type="EMBL" id="RYP07275.1"/>
    </source>
</evidence>
<dbReference type="AlphaFoldDB" id="A0A4Q4TJS3"/>
<feature type="region of interest" description="Disordered" evidence="1">
    <location>
        <begin position="142"/>
        <end position="172"/>
    </location>
</feature>
<feature type="compositionally biased region" description="Polar residues" evidence="1">
    <location>
        <begin position="22"/>
        <end position="35"/>
    </location>
</feature>
<feature type="compositionally biased region" description="Polar residues" evidence="1">
    <location>
        <begin position="63"/>
        <end position="72"/>
    </location>
</feature>
<reference evidence="2 3" key="1">
    <citation type="submission" date="2018-06" db="EMBL/GenBank/DDBJ databases">
        <title>Complete Genomes of Monosporascus.</title>
        <authorList>
            <person name="Robinson A.J."/>
            <person name="Natvig D.O."/>
        </authorList>
    </citation>
    <scope>NUCLEOTIDE SEQUENCE [LARGE SCALE GENOMIC DNA]</scope>
    <source>
        <strain evidence="2 3">CBS 110550</strain>
    </source>
</reference>
<evidence type="ECO:0000256" key="1">
    <source>
        <dbReference type="SAM" id="MobiDB-lite"/>
    </source>
</evidence>
<protein>
    <submittedName>
        <fullName evidence="2">Uncharacterized protein</fullName>
    </submittedName>
</protein>
<organism evidence="2 3">
    <name type="scientific">Monosporascus ibericus</name>
    <dbReference type="NCBI Taxonomy" id="155417"/>
    <lineage>
        <taxon>Eukaryota</taxon>
        <taxon>Fungi</taxon>
        <taxon>Dikarya</taxon>
        <taxon>Ascomycota</taxon>
        <taxon>Pezizomycotina</taxon>
        <taxon>Sordariomycetes</taxon>
        <taxon>Xylariomycetidae</taxon>
        <taxon>Xylariales</taxon>
        <taxon>Xylariales incertae sedis</taxon>
        <taxon>Monosporascus</taxon>
    </lineage>
</organism>
<keyword evidence="3" id="KW-1185">Reference proteome</keyword>
<accession>A0A4Q4TJS3</accession>
<sequence>MAFGKWRFSRSRNSRKSRNSSEKTGSSTNGSTTPVESDGPDVTNAQPQARTESRVLRTFPGSFRSSQRSRTASAEKDVNYARLHKPFTKQNLEHQKILSAFEWNFGTRRTSQGAMSICSGISPCSSRRASIDYDQLLSPFDRTDGQPRFSSDMACDGPLPMLGGGFEKDRAA</sequence>
<dbReference type="OrthoDB" id="4825861at2759"/>
<comment type="caution">
    <text evidence="2">The sequence shown here is derived from an EMBL/GenBank/DDBJ whole genome shotgun (WGS) entry which is preliminary data.</text>
</comment>
<feature type="compositionally biased region" description="Basic residues" evidence="1">
    <location>
        <begin position="7"/>
        <end position="18"/>
    </location>
</feature>
<evidence type="ECO:0000313" key="3">
    <source>
        <dbReference type="Proteomes" id="UP000293360"/>
    </source>
</evidence>
<gene>
    <name evidence="2" type="ORF">DL764_002590</name>
</gene>
<proteinExistence type="predicted"/>
<dbReference type="EMBL" id="QJNU01000101">
    <property type="protein sequence ID" value="RYP07275.1"/>
    <property type="molecule type" value="Genomic_DNA"/>
</dbReference>
<name>A0A4Q4TJS3_9PEZI</name>
<feature type="region of interest" description="Disordered" evidence="1">
    <location>
        <begin position="1"/>
        <end position="77"/>
    </location>
</feature>
<dbReference type="Proteomes" id="UP000293360">
    <property type="component" value="Unassembled WGS sequence"/>
</dbReference>